<dbReference type="Proteomes" id="UP000007801">
    <property type="component" value="Unassembled WGS sequence"/>
</dbReference>
<keyword evidence="3" id="KW-1185">Reference proteome</keyword>
<protein>
    <submittedName>
        <fullName evidence="2">Uncharacterized protein</fullName>
    </submittedName>
</protein>
<gene>
    <name evidence="2" type="primary">Dana\GF16135</name>
    <name evidence="2" type="synonym">dana_GLEANR_17408</name>
    <name evidence="2" type="ORF">GF16135</name>
</gene>
<name>B3M023_DROAN</name>
<dbReference type="OrthoDB" id="8008330at2759"/>
<dbReference type="KEGG" id="dan:6498932"/>
<feature type="compositionally biased region" description="Acidic residues" evidence="1">
    <location>
        <begin position="173"/>
        <end position="184"/>
    </location>
</feature>
<dbReference type="FunCoup" id="B3M023">
    <property type="interactions" value="19"/>
</dbReference>
<proteinExistence type="predicted"/>
<dbReference type="InParanoid" id="B3M023"/>
<evidence type="ECO:0000313" key="3">
    <source>
        <dbReference type="Proteomes" id="UP000007801"/>
    </source>
</evidence>
<sequence length="448" mass="51174">MSFSATGDCQLVSQIYKYKKHRIVCNVKVLPTPVTHFERESRNDFHWMTADRWTRIESGLWRLFENLTDWEDAQKLNTELLIDHINVHVQATEKPHPAALSLSADFATKPQDLNLDLQLRYITHEDTTILGVHATKRKHATEAQPNGTSIHSSKHTAKTRAKPTQSRPKHIDADDDDDDNDDVPAESQLPSKVKRQRRSISQGSGTKKSLANGRNSRQENVKKGIQTPPKRSSRASSVESKPARRSGRSPMRPGHFKNFVVGEAVSRKPKIEKKVTKSKAKKASPSSTEESKVEEMDGARFDALQRLDSMLDIPKPREVEILLLENMTEQDVLDTFETYKGDFDTLFKERQNKQHTTNYMSIDHMHIMDILNKSIHDSMIKKLAENYSKRSAHTSLLINGLLPLWILRLFMDTYKLSQPEALCHIKDQLKYGSYLKALNDEPLCSDLD</sequence>
<evidence type="ECO:0000313" key="2">
    <source>
        <dbReference type="EMBL" id="EDV44213.1"/>
    </source>
</evidence>
<organism evidence="2 3">
    <name type="scientific">Drosophila ananassae</name>
    <name type="common">Fruit fly</name>
    <dbReference type="NCBI Taxonomy" id="7217"/>
    <lineage>
        <taxon>Eukaryota</taxon>
        <taxon>Metazoa</taxon>
        <taxon>Ecdysozoa</taxon>
        <taxon>Arthropoda</taxon>
        <taxon>Hexapoda</taxon>
        <taxon>Insecta</taxon>
        <taxon>Pterygota</taxon>
        <taxon>Neoptera</taxon>
        <taxon>Endopterygota</taxon>
        <taxon>Diptera</taxon>
        <taxon>Brachycera</taxon>
        <taxon>Muscomorpha</taxon>
        <taxon>Ephydroidea</taxon>
        <taxon>Drosophilidae</taxon>
        <taxon>Drosophila</taxon>
        <taxon>Sophophora</taxon>
    </lineage>
</organism>
<dbReference type="AlphaFoldDB" id="B3M023"/>
<dbReference type="OMA" id="NYMSIDH"/>
<dbReference type="HOGENOM" id="CLU_047757_0_0_1"/>
<reference evidence="2 3" key="1">
    <citation type="journal article" date="2007" name="Nature">
        <title>Evolution of genes and genomes on the Drosophila phylogeny.</title>
        <authorList>
            <consortium name="Drosophila 12 Genomes Consortium"/>
            <person name="Clark A.G."/>
            <person name="Eisen M.B."/>
            <person name="Smith D.R."/>
            <person name="Bergman C.M."/>
            <person name="Oliver B."/>
            <person name="Markow T.A."/>
            <person name="Kaufman T.C."/>
            <person name="Kellis M."/>
            <person name="Gelbart W."/>
            <person name="Iyer V.N."/>
            <person name="Pollard D.A."/>
            <person name="Sackton T.B."/>
            <person name="Larracuente A.M."/>
            <person name="Singh N.D."/>
            <person name="Abad J.P."/>
            <person name="Abt D.N."/>
            <person name="Adryan B."/>
            <person name="Aguade M."/>
            <person name="Akashi H."/>
            <person name="Anderson W.W."/>
            <person name="Aquadro C.F."/>
            <person name="Ardell D.H."/>
            <person name="Arguello R."/>
            <person name="Artieri C.G."/>
            <person name="Barbash D.A."/>
            <person name="Barker D."/>
            <person name="Barsanti P."/>
            <person name="Batterham P."/>
            <person name="Batzoglou S."/>
            <person name="Begun D."/>
            <person name="Bhutkar A."/>
            <person name="Blanco E."/>
            <person name="Bosak S.A."/>
            <person name="Bradley R.K."/>
            <person name="Brand A.D."/>
            <person name="Brent M.R."/>
            <person name="Brooks A.N."/>
            <person name="Brown R.H."/>
            <person name="Butlin R.K."/>
            <person name="Caggese C."/>
            <person name="Calvi B.R."/>
            <person name="Bernardo de Carvalho A."/>
            <person name="Caspi A."/>
            <person name="Castrezana S."/>
            <person name="Celniker S.E."/>
            <person name="Chang J.L."/>
            <person name="Chapple C."/>
            <person name="Chatterji S."/>
            <person name="Chinwalla A."/>
            <person name="Civetta A."/>
            <person name="Clifton S.W."/>
            <person name="Comeron J.M."/>
            <person name="Costello J.C."/>
            <person name="Coyne J.A."/>
            <person name="Daub J."/>
            <person name="David R.G."/>
            <person name="Delcher A.L."/>
            <person name="Delehaunty K."/>
            <person name="Do C.B."/>
            <person name="Ebling H."/>
            <person name="Edwards K."/>
            <person name="Eickbush T."/>
            <person name="Evans J.D."/>
            <person name="Filipski A."/>
            <person name="Findeiss S."/>
            <person name="Freyhult E."/>
            <person name="Fulton L."/>
            <person name="Fulton R."/>
            <person name="Garcia A.C."/>
            <person name="Gardiner A."/>
            <person name="Garfield D.A."/>
            <person name="Garvin B.E."/>
            <person name="Gibson G."/>
            <person name="Gilbert D."/>
            <person name="Gnerre S."/>
            <person name="Godfrey J."/>
            <person name="Good R."/>
            <person name="Gotea V."/>
            <person name="Gravely B."/>
            <person name="Greenberg A.J."/>
            <person name="Griffiths-Jones S."/>
            <person name="Gross S."/>
            <person name="Guigo R."/>
            <person name="Gustafson E.A."/>
            <person name="Haerty W."/>
            <person name="Hahn M.W."/>
            <person name="Halligan D.L."/>
            <person name="Halpern A.L."/>
            <person name="Halter G.M."/>
            <person name="Han M.V."/>
            <person name="Heger A."/>
            <person name="Hillier L."/>
            <person name="Hinrichs A.S."/>
            <person name="Holmes I."/>
            <person name="Hoskins R.A."/>
            <person name="Hubisz M.J."/>
            <person name="Hultmark D."/>
            <person name="Huntley M.A."/>
            <person name="Jaffe D.B."/>
            <person name="Jagadeeshan S."/>
            <person name="Jeck W.R."/>
            <person name="Johnson J."/>
            <person name="Jones C.D."/>
            <person name="Jordan W.C."/>
            <person name="Karpen G.H."/>
            <person name="Kataoka E."/>
            <person name="Keightley P.D."/>
            <person name="Kheradpour P."/>
            <person name="Kirkness E.F."/>
            <person name="Koerich L.B."/>
            <person name="Kristiansen K."/>
            <person name="Kudrna D."/>
            <person name="Kulathinal R.J."/>
            <person name="Kumar S."/>
            <person name="Kwok R."/>
            <person name="Lander E."/>
            <person name="Langley C.H."/>
            <person name="Lapoint R."/>
            <person name="Lazzaro B.P."/>
            <person name="Lee S.J."/>
            <person name="Levesque L."/>
            <person name="Li R."/>
            <person name="Lin C.F."/>
            <person name="Lin M.F."/>
            <person name="Lindblad-Toh K."/>
            <person name="Llopart A."/>
            <person name="Long M."/>
            <person name="Low L."/>
            <person name="Lozovsky E."/>
            <person name="Lu J."/>
            <person name="Luo M."/>
            <person name="Machado C.A."/>
            <person name="Makalowski W."/>
            <person name="Marzo M."/>
            <person name="Matsuda M."/>
            <person name="Matzkin L."/>
            <person name="McAllister B."/>
            <person name="McBride C.S."/>
            <person name="McKernan B."/>
            <person name="McKernan K."/>
            <person name="Mendez-Lago M."/>
            <person name="Minx P."/>
            <person name="Mollenhauer M.U."/>
            <person name="Montooth K."/>
            <person name="Mount S.M."/>
            <person name="Mu X."/>
            <person name="Myers E."/>
            <person name="Negre B."/>
            <person name="Newfeld S."/>
            <person name="Nielsen R."/>
            <person name="Noor M.A."/>
            <person name="O'Grady P."/>
            <person name="Pachter L."/>
            <person name="Papaceit M."/>
            <person name="Parisi M.J."/>
            <person name="Parisi M."/>
            <person name="Parts L."/>
            <person name="Pedersen J.S."/>
            <person name="Pesole G."/>
            <person name="Phillippy A.M."/>
            <person name="Ponting C.P."/>
            <person name="Pop M."/>
            <person name="Porcelli D."/>
            <person name="Powell J.R."/>
            <person name="Prohaska S."/>
            <person name="Pruitt K."/>
            <person name="Puig M."/>
            <person name="Quesneville H."/>
            <person name="Ram K.R."/>
            <person name="Rand D."/>
            <person name="Rasmussen M.D."/>
            <person name="Reed L.K."/>
            <person name="Reenan R."/>
            <person name="Reily A."/>
            <person name="Remington K.A."/>
            <person name="Rieger T.T."/>
            <person name="Ritchie M.G."/>
            <person name="Robin C."/>
            <person name="Rogers Y.H."/>
            <person name="Rohde C."/>
            <person name="Rozas J."/>
            <person name="Rubenfield M.J."/>
            <person name="Ruiz A."/>
            <person name="Russo S."/>
            <person name="Salzberg S.L."/>
            <person name="Sanchez-Gracia A."/>
            <person name="Saranga D.J."/>
            <person name="Sato H."/>
            <person name="Schaeffer S.W."/>
            <person name="Schatz M.C."/>
            <person name="Schlenke T."/>
            <person name="Schwartz R."/>
            <person name="Segarra C."/>
            <person name="Singh R.S."/>
            <person name="Sirot L."/>
            <person name="Sirota M."/>
            <person name="Sisneros N.B."/>
            <person name="Smith C.D."/>
            <person name="Smith T.F."/>
            <person name="Spieth J."/>
            <person name="Stage D.E."/>
            <person name="Stark A."/>
            <person name="Stephan W."/>
            <person name="Strausberg R.L."/>
            <person name="Strempel S."/>
            <person name="Sturgill D."/>
            <person name="Sutton G."/>
            <person name="Sutton G.G."/>
            <person name="Tao W."/>
            <person name="Teichmann S."/>
            <person name="Tobari Y.N."/>
            <person name="Tomimura Y."/>
            <person name="Tsolas J.M."/>
            <person name="Valente V.L."/>
            <person name="Venter E."/>
            <person name="Venter J.C."/>
            <person name="Vicario S."/>
            <person name="Vieira F.G."/>
            <person name="Vilella A.J."/>
            <person name="Villasante A."/>
            <person name="Walenz B."/>
            <person name="Wang J."/>
            <person name="Wasserman M."/>
            <person name="Watts T."/>
            <person name="Wilson D."/>
            <person name="Wilson R.K."/>
            <person name="Wing R.A."/>
            <person name="Wolfner M.F."/>
            <person name="Wong A."/>
            <person name="Wong G.K."/>
            <person name="Wu C.I."/>
            <person name="Wu G."/>
            <person name="Yamamoto D."/>
            <person name="Yang H.P."/>
            <person name="Yang S.P."/>
            <person name="Yorke J.A."/>
            <person name="Yoshida K."/>
            <person name="Zdobnov E."/>
            <person name="Zhang P."/>
            <person name="Zhang Y."/>
            <person name="Zimin A.V."/>
            <person name="Baldwin J."/>
            <person name="Abdouelleil A."/>
            <person name="Abdulkadir J."/>
            <person name="Abebe A."/>
            <person name="Abera B."/>
            <person name="Abreu J."/>
            <person name="Acer S.C."/>
            <person name="Aftuck L."/>
            <person name="Alexander A."/>
            <person name="An P."/>
            <person name="Anderson E."/>
            <person name="Anderson S."/>
            <person name="Arachi H."/>
            <person name="Azer M."/>
            <person name="Bachantsang P."/>
            <person name="Barry A."/>
            <person name="Bayul T."/>
            <person name="Berlin A."/>
            <person name="Bessette D."/>
            <person name="Bloom T."/>
            <person name="Blye J."/>
            <person name="Boguslavskiy L."/>
            <person name="Bonnet C."/>
            <person name="Boukhgalter B."/>
            <person name="Bourzgui I."/>
            <person name="Brown A."/>
            <person name="Cahill P."/>
            <person name="Channer S."/>
            <person name="Cheshatsang Y."/>
            <person name="Chuda L."/>
            <person name="Citroen M."/>
            <person name="Collymore A."/>
            <person name="Cooke P."/>
            <person name="Costello M."/>
            <person name="D'Aco K."/>
            <person name="Daza R."/>
            <person name="De Haan G."/>
            <person name="DeGray S."/>
            <person name="DeMaso C."/>
            <person name="Dhargay N."/>
            <person name="Dooley K."/>
            <person name="Dooley E."/>
            <person name="Doricent M."/>
            <person name="Dorje P."/>
            <person name="Dorjee K."/>
            <person name="Dupes A."/>
            <person name="Elong R."/>
            <person name="Falk J."/>
            <person name="Farina A."/>
            <person name="Faro S."/>
            <person name="Ferguson D."/>
            <person name="Fisher S."/>
            <person name="Foley C.D."/>
            <person name="Franke A."/>
            <person name="Friedrich D."/>
            <person name="Gadbois L."/>
            <person name="Gearin G."/>
            <person name="Gearin C.R."/>
            <person name="Giannoukos G."/>
            <person name="Goode T."/>
            <person name="Graham J."/>
            <person name="Grandbois E."/>
            <person name="Grewal S."/>
            <person name="Gyaltsen K."/>
            <person name="Hafez N."/>
            <person name="Hagos B."/>
            <person name="Hall J."/>
            <person name="Henson C."/>
            <person name="Hollinger A."/>
            <person name="Honan T."/>
            <person name="Huard M.D."/>
            <person name="Hughes L."/>
            <person name="Hurhula B."/>
            <person name="Husby M.E."/>
            <person name="Kamat A."/>
            <person name="Kanga B."/>
            <person name="Kashin S."/>
            <person name="Khazanovich D."/>
            <person name="Kisner P."/>
            <person name="Lance K."/>
            <person name="Lara M."/>
            <person name="Lee W."/>
            <person name="Lennon N."/>
            <person name="Letendre F."/>
            <person name="LeVine R."/>
            <person name="Lipovsky A."/>
            <person name="Liu X."/>
            <person name="Liu J."/>
            <person name="Liu S."/>
            <person name="Lokyitsang T."/>
            <person name="Lokyitsang Y."/>
            <person name="Lubonja R."/>
            <person name="Lui A."/>
            <person name="MacDonald P."/>
            <person name="Magnisalis V."/>
            <person name="Maru K."/>
            <person name="Matthews C."/>
            <person name="McCusker W."/>
            <person name="McDonough S."/>
            <person name="Mehta T."/>
            <person name="Meldrim J."/>
            <person name="Meneus L."/>
            <person name="Mihai O."/>
            <person name="Mihalev A."/>
            <person name="Mihova T."/>
            <person name="Mittelman R."/>
            <person name="Mlenga V."/>
            <person name="Montmayeur A."/>
            <person name="Mulrain L."/>
            <person name="Navidi A."/>
            <person name="Naylor J."/>
            <person name="Negash T."/>
            <person name="Nguyen T."/>
            <person name="Nguyen N."/>
            <person name="Nicol R."/>
            <person name="Norbu C."/>
            <person name="Norbu N."/>
            <person name="Novod N."/>
            <person name="O'Neill B."/>
            <person name="Osman S."/>
            <person name="Markiewicz E."/>
            <person name="Oyono O.L."/>
            <person name="Patti C."/>
            <person name="Phunkhang P."/>
            <person name="Pierre F."/>
            <person name="Priest M."/>
            <person name="Raghuraman S."/>
            <person name="Rege F."/>
            <person name="Reyes R."/>
            <person name="Rise C."/>
            <person name="Rogov P."/>
            <person name="Ross K."/>
            <person name="Ryan E."/>
            <person name="Settipalli S."/>
            <person name="Shea T."/>
            <person name="Sherpa N."/>
            <person name="Shi L."/>
            <person name="Shih D."/>
            <person name="Sparrow T."/>
            <person name="Spaulding J."/>
            <person name="Stalker J."/>
            <person name="Stange-Thomann N."/>
            <person name="Stavropoulos S."/>
            <person name="Stone C."/>
            <person name="Strader C."/>
            <person name="Tesfaye S."/>
            <person name="Thomson T."/>
            <person name="Thoulutsang Y."/>
            <person name="Thoulutsang D."/>
            <person name="Topham K."/>
            <person name="Topping I."/>
            <person name="Tsamla T."/>
            <person name="Vassiliev H."/>
            <person name="Vo A."/>
            <person name="Wangchuk T."/>
            <person name="Wangdi T."/>
            <person name="Weiand M."/>
            <person name="Wilkinson J."/>
            <person name="Wilson A."/>
            <person name="Yadav S."/>
            <person name="Young G."/>
            <person name="Yu Q."/>
            <person name="Zembek L."/>
            <person name="Zhong D."/>
            <person name="Zimmer A."/>
            <person name="Zwirko Z."/>
            <person name="Jaffe D.B."/>
            <person name="Alvarez P."/>
            <person name="Brockman W."/>
            <person name="Butler J."/>
            <person name="Chin C."/>
            <person name="Gnerre S."/>
            <person name="Grabherr M."/>
            <person name="Kleber M."/>
            <person name="Mauceli E."/>
            <person name="MacCallum I."/>
        </authorList>
    </citation>
    <scope>NUCLEOTIDE SEQUENCE [LARGE SCALE GENOMIC DNA]</scope>
    <source>
        <strain evidence="3">Tucson 14024-0371.13</strain>
    </source>
</reference>
<dbReference type="GeneID" id="6498932"/>
<feature type="compositionally biased region" description="Basic residues" evidence="1">
    <location>
        <begin position="152"/>
        <end position="161"/>
    </location>
</feature>
<dbReference type="EMBL" id="CH902617">
    <property type="protein sequence ID" value="EDV44213.1"/>
    <property type="molecule type" value="Genomic_DNA"/>
</dbReference>
<dbReference type="PhylomeDB" id="B3M023"/>
<evidence type="ECO:0000256" key="1">
    <source>
        <dbReference type="SAM" id="MobiDB-lite"/>
    </source>
</evidence>
<feature type="compositionally biased region" description="Polar residues" evidence="1">
    <location>
        <begin position="199"/>
        <end position="215"/>
    </location>
</feature>
<dbReference type="eggNOG" id="ENOG502TBUA">
    <property type="taxonomic scope" value="Eukaryota"/>
</dbReference>
<accession>B3M023</accession>
<feature type="compositionally biased region" description="Basic residues" evidence="1">
    <location>
        <begin position="267"/>
        <end position="282"/>
    </location>
</feature>
<feature type="region of interest" description="Disordered" evidence="1">
    <location>
        <begin position="133"/>
        <end position="296"/>
    </location>
</feature>